<protein>
    <submittedName>
        <fullName evidence="2">Dipeptide/tripeptide permease</fullName>
    </submittedName>
</protein>
<dbReference type="Proteomes" id="UP000590811">
    <property type="component" value="Unassembled WGS sequence"/>
</dbReference>
<accession>A0A839PVN6</accession>
<evidence type="ECO:0000313" key="2">
    <source>
        <dbReference type="EMBL" id="MBB2986036.1"/>
    </source>
</evidence>
<dbReference type="AlphaFoldDB" id="A0A839PVN6"/>
<feature type="transmembrane region" description="Helical" evidence="1">
    <location>
        <begin position="100"/>
        <end position="117"/>
    </location>
</feature>
<gene>
    <name evidence="2" type="ORF">FHW14_001185</name>
</gene>
<sequence>MNTTDRPSASEQVSATVPWRVRLAVAGATFLVVGLVALVAAWARPGDPWAAALVFGACAVGPVAGLAWLVLAHPHVHRPNPHDDEGVEARWAEQAASGTCIDLLVAAGLALTVVSVVDADLPAQPVLVALVVLGLADLTLRHVLVSRRES</sequence>
<keyword evidence="1" id="KW-1133">Transmembrane helix</keyword>
<keyword evidence="1" id="KW-0472">Membrane</keyword>
<comment type="caution">
    <text evidence="2">The sequence shown here is derived from an EMBL/GenBank/DDBJ whole genome shotgun (WGS) entry which is preliminary data.</text>
</comment>
<evidence type="ECO:0000313" key="3">
    <source>
        <dbReference type="Proteomes" id="UP000590811"/>
    </source>
</evidence>
<feature type="transmembrane region" description="Helical" evidence="1">
    <location>
        <begin position="49"/>
        <end position="71"/>
    </location>
</feature>
<keyword evidence="1" id="KW-0812">Transmembrane</keyword>
<feature type="transmembrane region" description="Helical" evidence="1">
    <location>
        <begin position="123"/>
        <end position="144"/>
    </location>
</feature>
<dbReference type="EMBL" id="JACHVT010000002">
    <property type="protein sequence ID" value="MBB2986036.1"/>
    <property type="molecule type" value="Genomic_DNA"/>
</dbReference>
<dbReference type="RefSeq" id="WP_184509135.1">
    <property type="nucleotide sequence ID" value="NZ_JACHVT010000002.1"/>
</dbReference>
<name>A0A839PVN6_9MICO</name>
<feature type="transmembrane region" description="Helical" evidence="1">
    <location>
        <begin position="21"/>
        <end position="43"/>
    </location>
</feature>
<organism evidence="2 3">
    <name type="scientific">Terracoccus luteus</name>
    <dbReference type="NCBI Taxonomy" id="53356"/>
    <lineage>
        <taxon>Bacteria</taxon>
        <taxon>Bacillati</taxon>
        <taxon>Actinomycetota</taxon>
        <taxon>Actinomycetes</taxon>
        <taxon>Micrococcales</taxon>
        <taxon>Intrasporangiaceae</taxon>
        <taxon>Terracoccus</taxon>
    </lineage>
</organism>
<reference evidence="2 3" key="1">
    <citation type="submission" date="2020-08" db="EMBL/GenBank/DDBJ databases">
        <title>Genomic Encyclopedia of Type Strains, Phase IV (KMG-V): Genome sequencing to study the core and pangenomes of soil and plant-associated prokaryotes.</title>
        <authorList>
            <person name="Whitman W."/>
        </authorList>
    </citation>
    <scope>NUCLEOTIDE SEQUENCE [LARGE SCALE GENOMIC DNA]</scope>
    <source>
        <strain evidence="2 3">B3ACCR2</strain>
    </source>
</reference>
<evidence type="ECO:0000256" key="1">
    <source>
        <dbReference type="SAM" id="Phobius"/>
    </source>
</evidence>
<proteinExistence type="predicted"/>